<dbReference type="GO" id="GO:0004519">
    <property type="term" value="F:endonuclease activity"/>
    <property type="evidence" value="ECO:0007669"/>
    <property type="project" value="InterPro"/>
</dbReference>
<reference evidence="3 4" key="1">
    <citation type="submission" date="2016-11" db="EMBL/GenBank/DDBJ databases">
        <authorList>
            <person name="Jaros S."/>
            <person name="Januszkiewicz K."/>
            <person name="Wedrychowicz H."/>
        </authorList>
    </citation>
    <scope>NUCLEOTIDE SEQUENCE [LARGE SCALE GENOMIC DNA]</scope>
    <source>
        <strain evidence="3 4">DSM 16112</strain>
    </source>
</reference>
<organism evidence="3 4">
    <name type="scientific">Lampropedia hyalina DSM 16112</name>
    <dbReference type="NCBI Taxonomy" id="1122156"/>
    <lineage>
        <taxon>Bacteria</taxon>
        <taxon>Pseudomonadati</taxon>
        <taxon>Pseudomonadota</taxon>
        <taxon>Betaproteobacteria</taxon>
        <taxon>Burkholderiales</taxon>
        <taxon>Comamonadaceae</taxon>
        <taxon>Lampropedia</taxon>
    </lineage>
</organism>
<proteinExistence type="predicted"/>
<dbReference type="OrthoDB" id="8776507at2"/>
<dbReference type="RefSeq" id="WP_159435865.1">
    <property type="nucleotide sequence ID" value="NZ_FQUZ01000048.1"/>
</dbReference>
<feature type="domain" description="Restriction endonuclease type IV Mrr" evidence="2">
    <location>
        <begin position="82"/>
        <end position="185"/>
    </location>
</feature>
<dbReference type="InterPro" id="IPR007560">
    <property type="entry name" value="Restrct_endonuc_IV_Mrr"/>
</dbReference>
<name>A0A1M5F2E5_9BURK</name>
<dbReference type="STRING" id="1122156.SAMN02745117_02724"/>
<feature type="transmembrane region" description="Helical" evidence="1">
    <location>
        <begin position="20"/>
        <end position="37"/>
    </location>
</feature>
<evidence type="ECO:0000259" key="2">
    <source>
        <dbReference type="Pfam" id="PF04471"/>
    </source>
</evidence>
<keyword evidence="1" id="KW-0472">Membrane</keyword>
<dbReference type="GO" id="GO:0009307">
    <property type="term" value="P:DNA restriction-modification system"/>
    <property type="evidence" value="ECO:0007669"/>
    <property type="project" value="InterPro"/>
</dbReference>
<evidence type="ECO:0000313" key="4">
    <source>
        <dbReference type="Proteomes" id="UP000184327"/>
    </source>
</evidence>
<feature type="transmembrane region" description="Helical" evidence="1">
    <location>
        <begin position="43"/>
        <end position="61"/>
    </location>
</feature>
<gene>
    <name evidence="3" type="ORF">SAMN02745117_02724</name>
</gene>
<dbReference type="Proteomes" id="UP000184327">
    <property type="component" value="Unassembled WGS sequence"/>
</dbReference>
<keyword evidence="1" id="KW-0812">Transmembrane</keyword>
<keyword evidence="1" id="KW-1133">Transmembrane helix</keyword>
<evidence type="ECO:0000313" key="3">
    <source>
        <dbReference type="EMBL" id="SHF85730.1"/>
    </source>
</evidence>
<sequence length="200" mass="22455">MKFRIPRNSLFGVLLRSPWWVSMILAVVLAAIFAALIPREYVFIALIGTLPILLIGLVAAWRQWRIPSQEQRDAVLRQSQHSTWAAFSAQLAQAWQAHGFEARDPEATGVDWHIAREGRDPTLVYARRWKASVHGLEPLRQLAQAMQSQGVERGLYIAAGGTVSPPALRFAREHQIRIWLGDELSLFLLGTLPPEHGAEP</sequence>
<keyword evidence="4" id="KW-1185">Reference proteome</keyword>
<accession>A0A1M5F2E5</accession>
<dbReference type="GO" id="GO:0003677">
    <property type="term" value="F:DNA binding"/>
    <property type="evidence" value="ECO:0007669"/>
    <property type="project" value="InterPro"/>
</dbReference>
<dbReference type="Pfam" id="PF04471">
    <property type="entry name" value="Mrr_cat"/>
    <property type="match status" value="1"/>
</dbReference>
<evidence type="ECO:0000256" key="1">
    <source>
        <dbReference type="SAM" id="Phobius"/>
    </source>
</evidence>
<dbReference type="AlphaFoldDB" id="A0A1M5F2E5"/>
<protein>
    <submittedName>
        <fullName evidence="3">Restriction system protein</fullName>
    </submittedName>
</protein>
<dbReference type="EMBL" id="FQUZ01000048">
    <property type="protein sequence ID" value="SHF85730.1"/>
    <property type="molecule type" value="Genomic_DNA"/>
</dbReference>